<keyword evidence="2" id="KW-1185">Reference proteome</keyword>
<dbReference type="Proteomes" id="UP000683925">
    <property type="component" value="Unassembled WGS sequence"/>
</dbReference>
<sequence length="405" mass="48460">MNFIKSLFHQQSSQQKKVVQKKEVGSSILDSHFNQVRLSDIKIISRDFRKLDEILKHQPETVNEQFKRCYSFHVILCSDYTQSIEMILKYFETHQHAQFKQTFQSTHSKTMATQHVNLTIQNINDQKMNTVQSQNSMFLNVSDQIQVFELINQNEQGFMNIYFNYIQRISQNFDVYSSCKFQQYPYQDDSHNRKLQFLWLFKIINLLNFKLSFIPYFQFNFKHKSQNTLIIRDIAYLIYKDCLVEYAFLRNEITEMLDSYSSFQIKESLQFYELILIMKDITSKLTIFYQMRSSFALNSESVRDVKWFIIEKKLMIEIDNYISKIKLLNTTQFKKSLMVPNQKNLISDFQKAQQDPSPLDNSFHKEPTTAKQIKMCNELLYSPLKLKQIKRGEHSRQQSRNCKNL</sequence>
<dbReference type="AlphaFoldDB" id="A0A8S1T1I1"/>
<gene>
    <name evidence="1" type="ORF">POCTA_138.1.T0170283</name>
</gene>
<dbReference type="OrthoDB" id="292240at2759"/>
<proteinExistence type="predicted"/>
<evidence type="ECO:0000313" key="1">
    <source>
        <dbReference type="EMBL" id="CAD8145548.1"/>
    </source>
</evidence>
<accession>A0A8S1T1I1</accession>
<dbReference type="OMA" id="YFETHQH"/>
<reference evidence="1" key="1">
    <citation type="submission" date="2021-01" db="EMBL/GenBank/DDBJ databases">
        <authorList>
            <consortium name="Genoscope - CEA"/>
            <person name="William W."/>
        </authorList>
    </citation>
    <scope>NUCLEOTIDE SEQUENCE</scope>
</reference>
<protein>
    <submittedName>
        <fullName evidence="1">Uncharacterized protein</fullName>
    </submittedName>
</protein>
<dbReference type="EMBL" id="CAJJDP010000017">
    <property type="protein sequence ID" value="CAD8145548.1"/>
    <property type="molecule type" value="Genomic_DNA"/>
</dbReference>
<name>A0A8S1T1I1_PAROT</name>
<evidence type="ECO:0000313" key="2">
    <source>
        <dbReference type="Proteomes" id="UP000683925"/>
    </source>
</evidence>
<comment type="caution">
    <text evidence="1">The sequence shown here is derived from an EMBL/GenBank/DDBJ whole genome shotgun (WGS) entry which is preliminary data.</text>
</comment>
<organism evidence="1 2">
    <name type="scientific">Paramecium octaurelia</name>
    <dbReference type="NCBI Taxonomy" id="43137"/>
    <lineage>
        <taxon>Eukaryota</taxon>
        <taxon>Sar</taxon>
        <taxon>Alveolata</taxon>
        <taxon>Ciliophora</taxon>
        <taxon>Intramacronucleata</taxon>
        <taxon>Oligohymenophorea</taxon>
        <taxon>Peniculida</taxon>
        <taxon>Parameciidae</taxon>
        <taxon>Paramecium</taxon>
    </lineage>
</organism>